<sequence length="88" mass="9561">MSASVKYTVARLALFVGIAAAMMPLPLDLFVKLMIAILVSAAASYFVLRRLREQVAEEWAVAADRRREQKAKLRAALAGEDAPADASK</sequence>
<comment type="caution">
    <text evidence="2">The sequence shown here is derived from an EMBL/GenBank/DDBJ whole genome shotgun (WGS) entry which is preliminary data.</text>
</comment>
<name>A0ABP6A4P6_9ACTN</name>
<keyword evidence="1" id="KW-1133">Transmembrane helix</keyword>
<proteinExistence type="predicted"/>
<dbReference type="Pfam" id="PF14012">
    <property type="entry name" value="DUF4229"/>
    <property type="match status" value="1"/>
</dbReference>
<feature type="transmembrane region" description="Helical" evidence="1">
    <location>
        <begin position="29"/>
        <end position="48"/>
    </location>
</feature>
<keyword evidence="1" id="KW-0472">Membrane</keyword>
<dbReference type="RefSeq" id="WP_344166764.1">
    <property type="nucleotide sequence ID" value="NZ_BAAARY010000001.1"/>
</dbReference>
<feature type="transmembrane region" description="Helical" evidence="1">
    <location>
        <begin position="7"/>
        <end position="23"/>
    </location>
</feature>
<reference evidence="3" key="1">
    <citation type="journal article" date="2019" name="Int. J. Syst. Evol. Microbiol.">
        <title>The Global Catalogue of Microorganisms (GCM) 10K type strain sequencing project: providing services to taxonomists for standard genome sequencing and annotation.</title>
        <authorList>
            <consortium name="The Broad Institute Genomics Platform"/>
            <consortium name="The Broad Institute Genome Sequencing Center for Infectious Disease"/>
            <person name="Wu L."/>
            <person name="Ma J."/>
        </authorList>
    </citation>
    <scope>NUCLEOTIDE SEQUENCE [LARGE SCALE GENOMIC DNA]</scope>
    <source>
        <strain evidence="3">JCM 3367</strain>
    </source>
</reference>
<dbReference type="EMBL" id="BAAARY010000001">
    <property type="protein sequence ID" value="GAA2510624.1"/>
    <property type="molecule type" value="Genomic_DNA"/>
</dbReference>
<evidence type="ECO:0000256" key="1">
    <source>
        <dbReference type="SAM" id="Phobius"/>
    </source>
</evidence>
<dbReference type="InterPro" id="IPR025323">
    <property type="entry name" value="DUF4229"/>
</dbReference>
<evidence type="ECO:0008006" key="4">
    <source>
        <dbReference type="Google" id="ProtNLM"/>
    </source>
</evidence>
<organism evidence="2 3">
    <name type="scientific">Pilimelia columellifera subsp. columellifera</name>
    <dbReference type="NCBI Taxonomy" id="706583"/>
    <lineage>
        <taxon>Bacteria</taxon>
        <taxon>Bacillati</taxon>
        <taxon>Actinomycetota</taxon>
        <taxon>Actinomycetes</taxon>
        <taxon>Micromonosporales</taxon>
        <taxon>Micromonosporaceae</taxon>
        <taxon>Pilimelia</taxon>
    </lineage>
</organism>
<accession>A0ABP6A4P6</accession>
<keyword evidence="3" id="KW-1185">Reference proteome</keyword>
<protein>
    <recommendedName>
        <fullName evidence="4">DUF4229 domain-containing protein</fullName>
    </recommendedName>
</protein>
<dbReference type="Proteomes" id="UP001499978">
    <property type="component" value="Unassembled WGS sequence"/>
</dbReference>
<gene>
    <name evidence="2" type="ORF">GCM10010201_01690</name>
</gene>
<evidence type="ECO:0000313" key="3">
    <source>
        <dbReference type="Proteomes" id="UP001499978"/>
    </source>
</evidence>
<keyword evidence="1" id="KW-0812">Transmembrane</keyword>
<evidence type="ECO:0000313" key="2">
    <source>
        <dbReference type="EMBL" id="GAA2510624.1"/>
    </source>
</evidence>